<dbReference type="EMBL" id="CAMPGE010028098">
    <property type="protein sequence ID" value="CAI2385654.1"/>
    <property type="molecule type" value="Genomic_DNA"/>
</dbReference>
<organism evidence="2 3">
    <name type="scientific">Euplotes crassus</name>
    <dbReference type="NCBI Taxonomy" id="5936"/>
    <lineage>
        <taxon>Eukaryota</taxon>
        <taxon>Sar</taxon>
        <taxon>Alveolata</taxon>
        <taxon>Ciliophora</taxon>
        <taxon>Intramacronucleata</taxon>
        <taxon>Spirotrichea</taxon>
        <taxon>Hypotrichia</taxon>
        <taxon>Euplotida</taxon>
        <taxon>Euplotidae</taxon>
        <taxon>Moneuplotes</taxon>
    </lineage>
</organism>
<sequence>MVNIIKSVISKACHAIKACDIFGKRITLNYKGNEKHQTFIGGYASILFILTILGYTTYLLRDMFRKDPIVYSTSRIIKDLTTDTSEHKPAEHGFAVALGFRYRNVSLLDEELLKKYKVTAYQYHSISDPVNGGWINKWTELDLVKCGENFPYKNKTLLAHYNIDNYVCIKPTNYSLLGNWYTDIGKGLRIFIDKCTSYYRDDCDSDEDIYSDVFQDWFDIIMVDNYFDPKDFTNPIKSYLTQKHYHSYQKGFSVHTDIFLKENKVSMQEGFTNLEGENHEKFYSVASEKFDKYASSSSTFGRIYIHLDPEVITHERSYRSVYDVLGNIGGITSLLNALTCAVVGFYSDIIFKHKTISNIYTFDVDEIDKDSRRENINEDEENSKRELRSYDKNIFSDNLQVVRELDEEDKKDFDQEDEKDRKVKKMRRIGVKKTRSNKLKTLLVFSPDDENLLKKTLESKRRYAYSNFDVIFGFLFCCRKLYKKKQINYDLYQKGLKRYYHDLDAVNIISNLHQLNIMMKVVFNERQQILSSFSNLRSLEDDTSKKLRSRGVVSKYKHRHFKAKYSQQKESIKGLIENMRKSTLSNYDKLLIAQIDPKLSETMNLLSIKEKDQEKSFSLTNSPMEHIRDNSYPSSRKYYKNPEKAYLSDIELHFNKNGTSKKSKINSKEEDLDSLDIPQESIQVPTGNTLLSKTTIIQPATNILHLNKSPHDPSYDP</sequence>
<dbReference type="PANTHER" id="PTHR31398">
    <property type="entry name" value="MEIOTIC NUCLEAR DIVISION PROTEIN 1 HOMOLOG"/>
    <property type="match status" value="1"/>
</dbReference>
<keyword evidence="1" id="KW-0812">Transmembrane</keyword>
<dbReference type="GO" id="GO:0007131">
    <property type="term" value="P:reciprocal meiotic recombination"/>
    <property type="evidence" value="ECO:0007669"/>
    <property type="project" value="TreeGrafter"/>
</dbReference>
<feature type="transmembrane region" description="Helical" evidence="1">
    <location>
        <begin position="40"/>
        <end position="60"/>
    </location>
</feature>
<dbReference type="PANTHER" id="PTHR31398:SF0">
    <property type="entry name" value="MEIOTIC NUCLEAR DIVISION PROTEIN 1 HOMOLOG"/>
    <property type="match status" value="1"/>
</dbReference>
<evidence type="ECO:0000313" key="3">
    <source>
        <dbReference type="Proteomes" id="UP001295684"/>
    </source>
</evidence>
<keyword evidence="3" id="KW-1185">Reference proteome</keyword>
<dbReference type="AlphaFoldDB" id="A0AAD2D8W0"/>
<gene>
    <name evidence="2" type="ORF">ECRASSUSDP1_LOCUS27234</name>
</gene>
<dbReference type="Proteomes" id="UP001295684">
    <property type="component" value="Unassembled WGS sequence"/>
</dbReference>
<evidence type="ECO:0000313" key="2">
    <source>
        <dbReference type="EMBL" id="CAI2385654.1"/>
    </source>
</evidence>
<evidence type="ECO:0000256" key="1">
    <source>
        <dbReference type="SAM" id="Phobius"/>
    </source>
</evidence>
<dbReference type="GO" id="GO:0005634">
    <property type="term" value="C:nucleus"/>
    <property type="evidence" value="ECO:0007669"/>
    <property type="project" value="TreeGrafter"/>
</dbReference>
<reference evidence="2" key="1">
    <citation type="submission" date="2023-07" db="EMBL/GenBank/DDBJ databases">
        <authorList>
            <consortium name="AG Swart"/>
            <person name="Singh M."/>
            <person name="Singh A."/>
            <person name="Seah K."/>
            <person name="Emmerich C."/>
        </authorList>
    </citation>
    <scope>NUCLEOTIDE SEQUENCE</scope>
    <source>
        <strain evidence="2">DP1</strain>
    </source>
</reference>
<keyword evidence="1" id="KW-1133">Transmembrane helix</keyword>
<proteinExistence type="predicted"/>
<protein>
    <submittedName>
        <fullName evidence="2">Uncharacterized protein</fullName>
    </submittedName>
</protein>
<name>A0AAD2D8W0_EUPCR</name>
<accession>A0AAD2D8W0</accession>
<comment type="caution">
    <text evidence="2">The sequence shown here is derived from an EMBL/GenBank/DDBJ whole genome shotgun (WGS) entry which is preliminary data.</text>
</comment>
<keyword evidence="1" id="KW-0472">Membrane</keyword>